<dbReference type="SUPFAM" id="SSF52172">
    <property type="entry name" value="CheY-like"/>
    <property type="match status" value="2"/>
</dbReference>
<dbReference type="CDD" id="cd00130">
    <property type="entry name" value="PAS"/>
    <property type="match status" value="2"/>
</dbReference>
<dbReference type="Gene3D" id="3.40.50.2300">
    <property type="match status" value="2"/>
</dbReference>
<dbReference type="Gene3D" id="1.10.287.130">
    <property type="match status" value="1"/>
</dbReference>
<comment type="caution">
    <text evidence="20">The sequence shown here is derived from an EMBL/GenBank/DDBJ whole genome shotgun (WGS) entry which is preliminary data.</text>
</comment>
<accession>A0ABX1I7S7</accession>
<dbReference type="PROSITE" id="PS50109">
    <property type="entry name" value="HIS_KIN"/>
    <property type="match status" value="1"/>
</dbReference>
<keyword evidence="13 15" id="KW-0472">Membrane</keyword>
<feature type="domain" description="Response regulatory" evidence="17">
    <location>
        <begin position="997"/>
        <end position="1118"/>
    </location>
</feature>
<dbReference type="PANTHER" id="PTHR45339:SF1">
    <property type="entry name" value="HYBRID SIGNAL TRANSDUCTION HISTIDINE KINASE J"/>
    <property type="match status" value="1"/>
</dbReference>
<evidence type="ECO:0000313" key="20">
    <source>
        <dbReference type="EMBL" id="NKN33318.1"/>
    </source>
</evidence>
<keyword evidence="21" id="KW-1185">Reference proteome</keyword>
<feature type="domain" description="PAC" evidence="19">
    <location>
        <begin position="422"/>
        <end position="474"/>
    </location>
</feature>
<dbReference type="Pfam" id="PF14827">
    <property type="entry name" value="dCache_3"/>
    <property type="match status" value="1"/>
</dbReference>
<dbReference type="PRINTS" id="PR00344">
    <property type="entry name" value="BCTRLSENSOR"/>
</dbReference>
<dbReference type="InterPro" id="IPR004358">
    <property type="entry name" value="Sig_transdc_His_kin-like_C"/>
</dbReference>
<keyword evidence="5 14" id="KW-0597">Phosphoprotein</keyword>
<keyword evidence="4" id="KW-1003">Cell membrane</keyword>
<dbReference type="InterPro" id="IPR011006">
    <property type="entry name" value="CheY-like_superfamily"/>
</dbReference>
<dbReference type="CDD" id="cd00082">
    <property type="entry name" value="HisKA"/>
    <property type="match status" value="1"/>
</dbReference>
<dbReference type="Gene3D" id="1.20.120.160">
    <property type="entry name" value="HPT domain"/>
    <property type="match status" value="1"/>
</dbReference>
<dbReference type="SMART" id="SM00387">
    <property type="entry name" value="HATPase_c"/>
    <property type="match status" value="1"/>
</dbReference>
<evidence type="ECO:0000259" key="18">
    <source>
        <dbReference type="PROSITE" id="PS50112"/>
    </source>
</evidence>
<evidence type="ECO:0000256" key="15">
    <source>
        <dbReference type="SAM" id="Phobius"/>
    </source>
</evidence>
<keyword evidence="9" id="KW-0418">Kinase</keyword>
<dbReference type="InterPro" id="IPR003594">
    <property type="entry name" value="HATPase_dom"/>
</dbReference>
<sequence>MSWAPPPGSSLRHLLPLFAAILVLLMAAFSTLLWWIQEQRLDELVSAEVDETAAVFGAVLEDQSRWLETLAASVAMDATTRNALATRNITQLDQHWRAMFKRLRRHNGITHVYFLDPGRRVLLRLHAPQRAGDRIDRFTTRQAERTDAAAQGLELGPLGTFTLRAVHPVRLQGERIGYVEVGKEIEDILDALQLPSEVGLAVLIRKHRLEPEQWRSGMRMLGRGDDWGRLQRSVVSYSSAGGLPPGLEAMIDDLDRPGVRHLDTGHERVIDGIRWRLALIPLHDAAGRAVGDLLLLHDLTHEAAAFDRHIRTWAIVTTLLLGLALGISLLLVRRTNRLIQRQQRSLLEHQGLLAATLRSIAEGVISTDAQGRVVDLNPTGAQLTGWQPSTAQGRHLTEVLTLLAPDSRDPIELPGAETLETRTTHALLIARDGKSWPVVVSSAPIRNETGRPLGAVIVFRDMTEEQRVHSELELSRERYMLAIDNSSDGIWDWDLRNDQVFISPRWKQQLGFADDELADRFESFESRLHPDEKRHVLDQLARYLQHAKQSYALEFRLRHRDGSYRWILSRGRALRNAQGQPYRMSGSHTDITARKEAERTMTMLSAAVEHSDDLVAIRDQALRVIAANPAFAHAVGAADTAQVVGRTDAELLGLDPEQDPVRATMADDRQAQSLPPGESLIREHTVRLASGETRTLLTKKYPIYDREQRLIGSGTLSIDISARKRAEDALRESNAALQTAIERAKMASRAKSRFLSNMSHEIRTPMNGVIGMLGLLRESPLDAEQQRYLEIAQHSGEGLLKIINDILDFSKIEAGKLTLEQLDFDLIELLDDFVATMALHAHDKGLELICGAAPEVPSTLRGDPGRILQILTNLVGNAIKFTEHGEVVVRVSLLDQEAGRVRLRLAVRDTGIGIARDKRQLLFRGFSQVDPSDSRRYGGTGLGLAITKQLVELMGGELGFESTVNQGSIFWCDLPFACQSASPGAPVTASARLRRQRILIVDDNRTSRELIAAQLSDWGLQTGLAGDGEQGLEQLRQGVRQEQPFTIALIDLGMPGMDGIALGETIRGEPALAATALVMLTALGRVRDTRRCSRHGFTTHLSKPIRHRDLLATLEAALAPAETTPPTPSPAAARDRHPARLLLADDNLTNQQVALGILGHLGFDADCVSNGQEVLDALASRHYDLLLIDVQMPLLDGLETTRRIRDPANDLPGREIPIIAMTAHALEDDRIRCLNAGMNDYLAKPIEPGTLAATLERWLPQPGAGLDTATLLEQLMGDTALVAQVIETFLADLPERLGELTRAHQQHDLPTCTRLARHITEAALGVGARQLQQAATALEAACSTGAATALISARLSAVETAFHDLRMALIEMRDTLPQDDDHVS</sequence>
<dbReference type="InterPro" id="IPR036890">
    <property type="entry name" value="HATPase_C_sf"/>
</dbReference>
<dbReference type="Pfam" id="PF00512">
    <property type="entry name" value="HisKA"/>
    <property type="match status" value="1"/>
</dbReference>
<keyword evidence="8" id="KW-0547">Nucleotide-binding</keyword>
<keyword evidence="7 15" id="KW-0812">Transmembrane</keyword>
<dbReference type="InterPro" id="IPR013656">
    <property type="entry name" value="PAS_4"/>
</dbReference>
<feature type="domain" description="PAS" evidence="18">
    <location>
        <begin position="349"/>
        <end position="422"/>
    </location>
</feature>
<dbReference type="Pfam" id="PF08447">
    <property type="entry name" value="PAS_3"/>
    <property type="match status" value="1"/>
</dbReference>
<dbReference type="InterPro" id="IPR003661">
    <property type="entry name" value="HisK_dim/P_dom"/>
</dbReference>
<dbReference type="InterPro" id="IPR036097">
    <property type="entry name" value="HisK_dim/P_sf"/>
</dbReference>
<evidence type="ECO:0000256" key="2">
    <source>
        <dbReference type="ARBA" id="ARBA00004651"/>
    </source>
</evidence>
<dbReference type="InterPro" id="IPR035965">
    <property type="entry name" value="PAS-like_dom_sf"/>
</dbReference>
<dbReference type="Pfam" id="PF00072">
    <property type="entry name" value="Response_reg"/>
    <property type="match status" value="2"/>
</dbReference>
<dbReference type="NCBIfam" id="TIGR00229">
    <property type="entry name" value="sensory_box"/>
    <property type="match status" value="3"/>
</dbReference>
<feature type="modified residue" description="4-aspartylphosphate" evidence="14">
    <location>
        <position position="1051"/>
    </location>
</feature>
<dbReference type="SUPFAM" id="SSF55874">
    <property type="entry name" value="ATPase domain of HSP90 chaperone/DNA topoisomerase II/histidine kinase"/>
    <property type="match status" value="1"/>
</dbReference>
<evidence type="ECO:0000259" key="19">
    <source>
        <dbReference type="PROSITE" id="PS50113"/>
    </source>
</evidence>
<keyword evidence="11 15" id="KW-1133">Transmembrane helix</keyword>
<dbReference type="SUPFAM" id="SSF47384">
    <property type="entry name" value="Homodimeric domain of signal transducing histidine kinase"/>
    <property type="match status" value="1"/>
</dbReference>
<feature type="modified residue" description="4-aspartylphosphate" evidence="14">
    <location>
        <position position="1189"/>
    </location>
</feature>
<feature type="domain" description="PAC" evidence="19">
    <location>
        <begin position="551"/>
        <end position="603"/>
    </location>
</feature>
<reference evidence="20 21" key="1">
    <citation type="submission" date="2020-04" db="EMBL/GenBank/DDBJ databases">
        <title>Draft Whole-Genome sequence of Marichromatium bheemlicum DSM 18632, type strain.</title>
        <authorList>
            <person name="Kyndt J.A."/>
            <person name="Meyer T.E."/>
        </authorList>
    </citation>
    <scope>NUCLEOTIDE SEQUENCE [LARGE SCALE GENOMIC DNA]</scope>
    <source>
        <strain evidence="20 21">DSM 18632</strain>
    </source>
</reference>
<evidence type="ECO:0000256" key="9">
    <source>
        <dbReference type="ARBA" id="ARBA00022777"/>
    </source>
</evidence>
<comment type="catalytic activity">
    <reaction evidence="1">
        <text>ATP + protein L-histidine = ADP + protein N-phospho-L-histidine.</text>
        <dbReference type="EC" id="2.7.13.3"/>
    </reaction>
</comment>
<dbReference type="SUPFAM" id="SSF55785">
    <property type="entry name" value="PYP-like sensor domain (PAS domain)"/>
    <property type="match status" value="3"/>
</dbReference>
<dbReference type="CDD" id="cd17546">
    <property type="entry name" value="REC_hyHK_CKI1_RcsC-like"/>
    <property type="match status" value="1"/>
</dbReference>
<dbReference type="InterPro" id="IPR005467">
    <property type="entry name" value="His_kinase_dom"/>
</dbReference>
<protein>
    <recommendedName>
        <fullName evidence="3">histidine kinase</fullName>
        <ecNumber evidence="3">2.7.13.3</ecNumber>
    </recommendedName>
</protein>
<gene>
    <name evidence="20" type="ORF">HF203_08800</name>
</gene>
<dbReference type="InterPro" id="IPR001610">
    <property type="entry name" value="PAC"/>
</dbReference>
<feature type="domain" description="Histidine kinase" evidence="16">
    <location>
        <begin position="757"/>
        <end position="978"/>
    </location>
</feature>
<evidence type="ECO:0000259" key="16">
    <source>
        <dbReference type="PROSITE" id="PS50109"/>
    </source>
</evidence>
<dbReference type="PANTHER" id="PTHR45339">
    <property type="entry name" value="HYBRID SIGNAL TRANSDUCTION HISTIDINE KINASE J"/>
    <property type="match status" value="1"/>
</dbReference>
<evidence type="ECO:0000256" key="11">
    <source>
        <dbReference type="ARBA" id="ARBA00022989"/>
    </source>
</evidence>
<evidence type="ECO:0000256" key="6">
    <source>
        <dbReference type="ARBA" id="ARBA00022679"/>
    </source>
</evidence>
<keyword evidence="6" id="KW-0808">Transferase</keyword>
<dbReference type="InterPro" id="IPR000700">
    <property type="entry name" value="PAS-assoc_C"/>
</dbReference>
<dbReference type="SMART" id="SM00091">
    <property type="entry name" value="PAS"/>
    <property type="match status" value="3"/>
</dbReference>
<dbReference type="SUPFAM" id="SSF103190">
    <property type="entry name" value="Sensory domain-like"/>
    <property type="match status" value="1"/>
</dbReference>
<evidence type="ECO:0000256" key="8">
    <source>
        <dbReference type="ARBA" id="ARBA00022741"/>
    </source>
</evidence>
<evidence type="ECO:0000256" key="5">
    <source>
        <dbReference type="ARBA" id="ARBA00022553"/>
    </source>
</evidence>
<dbReference type="Pfam" id="PF02518">
    <property type="entry name" value="HATPase_c"/>
    <property type="match status" value="1"/>
</dbReference>
<feature type="transmembrane region" description="Helical" evidence="15">
    <location>
        <begin position="313"/>
        <end position="332"/>
    </location>
</feature>
<feature type="transmembrane region" description="Helical" evidence="15">
    <location>
        <begin position="15"/>
        <end position="36"/>
    </location>
</feature>
<dbReference type="Gene3D" id="3.30.565.10">
    <property type="entry name" value="Histidine kinase-like ATPase, C-terminal domain"/>
    <property type="match status" value="1"/>
</dbReference>
<dbReference type="EC" id="2.7.13.3" evidence="3"/>
<dbReference type="Proteomes" id="UP000740754">
    <property type="component" value="Unassembled WGS sequence"/>
</dbReference>
<dbReference type="InterPro" id="IPR000014">
    <property type="entry name" value="PAS"/>
</dbReference>
<dbReference type="InterPro" id="IPR036641">
    <property type="entry name" value="HPT_dom_sf"/>
</dbReference>
<dbReference type="PROSITE" id="PS50112">
    <property type="entry name" value="PAS"/>
    <property type="match status" value="2"/>
</dbReference>
<dbReference type="PROSITE" id="PS50113">
    <property type="entry name" value="PAC"/>
    <property type="match status" value="3"/>
</dbReference>
<dbReference type="Gene3D" id="3.30.450.20">
    <property type="entry name" value="PAS domain"/>
    <property type="match status" value="4"/>
</dbReference>
<organism evidence="20 21">
    <name type="scientific">Marichromatium bheemlicum</name>
    <dbReference type="NCBI Taxonomy" id="365339"/>
    <lineage>
        <taxon>Bacteria</taxon>
        <taxon>Pseudomonadati</taxon>
        <taxon>Pseudomonadota</taxon>
        <taxon>Gammaproteobacteria</taxon>
        <taxon>Chromatiales</taxon>
        <taxon>Chromatiaceae</taxon>
        <taxon>Marichromatium</taxon>
    </lineage>
</organism>
<evidence type="ECO:0000259" key="17">
    <source>
        <dbReference type="PROSITE" id="PS50110"/>
    </source>
</evidence>
<dbReference type="SUPFAM" id="SSF47226">
    <property type="entry name" value="Histidine-containing phosphotransfer domain, HPT domain"/>
    <property type="match status" value="1"/>
</dbReference>
<dbReference type="EMBL" id="JAAXKX010000010">
    <property type="protein sequence ID" value="NKN33318.1"/>
    <property type="molecule type" value="Genomic_DNA"/>
</dbReference>
<dbReference type="InterPro" id="IPR013655">
    <property type="entry name" value="PAS_fold_3"/>
</dbReference>
<dbReference type="SMART" id="SM00448">
    <property type="entry name" value="REC"/>
    <property type="match status" value="2"/>
</dbReference>
<evidence type="ECO:0000256" key="10">
    <source>
        <dbReference type="ARBA" id="ARBA00022840"/>
    </source>
</evidence>
<dbReference type="InterPro" id="IPR029151">
    <property type="entry name" value="Sensor-like_sf"/>
</dbReference>
<dbReference type="PROSITE" id="PS50110">
    <property type="entry name" value="RESPONSE_REGULATORY"/>
    <property type="match status" value="2"/>
</dbReference>
<dbReference type="InterPro" id="IPR001789">
    <property type="entry name" value="Sig_transdc_resp-reg_receiver"/>
</dbReference>
<evidence type="ECO:0000256" key="13">
    <source>
        <dbReference type="ARBA" id="ARBA00023136"/>
    </source>
</evidence>
<evidence type="ECO:0000256" key="3">
    <source>
        <dbReference type="ARBA" id="ARBA00012438"/>
    </source>
</evidence>
<feature type="domain" description="PAS" evidence="18">
    <location>
        <begin position="475"/>
        <end position="547"/>
    </location>
</feature>
<feature type="domain" description="Response regulatory" evidence="17">
    <location>
        <begin position="1140"/>
        <end position="1259"/>
    </location>
</feature>
<evidence type="ECO:0000256" key="7">
    <source>
        <dbReference type="ARBA" id="ARBA00022692"/>
    </source>
</evidence>
<proteinExistence type="predicted"/>
<name>A0ABX1I7S7_9GAMM</name>
<evidence type="ECO:0000256" key="4">
    <source>
        <dbReference type="ARBA" id="ARBA00022475"/>
    </source>
</evidence>
<evidence type="ECO:0000313" key="21">
    <source>
        <dbReference type="Proteomes" id="UP000740754"/>
    </source>
</evidence>
<dbReference type="Pfam" id="PF08448">
    <property type="entry name" value="PAS_4"/>
    <property type="match status" value="2"/>
</dbReference>
<dbReference type="InterPro" id="IPR029150">
    <property type="entry name" value="dCache_3"/>
</dbReference>
<comment type="subcellular location">
    <subcellularLocation>
        <location evidence="2">Cell membrane</location>
        <topology evidence="2">Multi-pass membrane protein</topology>
    </subcellularLocation>
</comment>
<dbReference type="CDD" id="cd16922">
    <property type="entry name" value="HATPase_EvgS-ArcB-TorS-like"/>
    <property type="match status" value="1"/>
</dbReference>
<dbReference type="SMART" id="SM00388">
    <property type="entry name" value="HisKA"/>
    <property type="match status" value="1"/>
</dbReference>
<keyword evidence="12" id="KW-0902">Two-component regulatory system</keyword>
<evidence type="ECO:0000256" key="14">
    <source>
        <dbReference type="PROSITE-ProRule" id="PRU00169"/>
    </source>
</evidence>
<feature type="domain" description="PAC" evidence="19">
    <location>
        <begin position="680"/>
        <end position="732"/>
    </location>
</feature>
<keyword evidence="10" id="KW-0067">ATP-binding</keyword>
<evidence type="ECO:0000256" key="12">
    <source>
        <dbReference type="ARBA" id="ARBA00023012"/>
    </source>
</evidence>
<dbReference type="SMART" id="SM00086">
    <property type="entry name" value="PAC"/>
    <property type="match status" value="3"/>
</dbReference>
<evidence type="ECO:0000256" key="1">
    <source>
        <dbReference type="ARBA" id="ARBA00000085"/>
    </source>
</evidence>